<dbReference type="EMBL" id="JABFOF010000009">
    <property type="protein sequence ID" value="KAG2380989.1"/>
    <property type="molecule type" value="Genomic_DNA"/>
</dbReference>
<dbReference type="PANTHER" id="PTHR47523">
    <property type="entry name" value="F21O3.11 PROTEIN"/>
    <property type="match status" value="1"/>
</dbReference>
<protein>
    <submittedName>
        <fullName evidence="1">Uncharacterized protein</fullName>
    </submittedName>
</protein>
<reference evidence="1 2" key="1">
    <citation type="submission" date="2020-05" db="EMBL/GenBank/DDBJ databases">
        <title>Vigna angularis (adzuki bean) Var. LongXiaoDou No. 4 denovo assembly.</title>
        <authorList>
            <person name="Xiang H."/>
        </authorList>
    </citation>
    <scope>NUCLEOTIDE SEQUENCE [LARGE SCALE GENOMIC DNA]</scope>
    <source>
        <tissue evidence="1">Leaf</tissue>
    </source>
</reference>
<proteinExistence type="predicted"/>
<evidence type="ECO:0000313" key="1">
    <source>
        <dbReference type="EMBL" id="KAG2380989.1"/>
    </source>
</evidence>
<dbReference type="Proteomes" id="UP000743370">
    <property type="component" value="Unassembled WGS sequence"/>
</dbReference>
<name>A0A8T0JVU4_PHAAN</name>
<organism evidence="1 2">
    <name type="scientific">Phaseolus angularis</name>
    <name type="common">Azuki bean</name>
    <name type="synonym">Vigna angularis</name>
    <dbReference type="NCBI Taxonomy" id="3914"/>
    <lineage>
        <taxon>Eukaryota</taxon>
        <taxon>Viridiplantae</taxon>
        <taxon>Streptophyta</taxon>
        <taxon>Embryophyta</taxon>
        <taxon>Tracheophyta</taxon>
        <taxon>Spermatophyta</taxon>
        <taxon>Magnoliopsida</taxon>
        <taxon>eudicotyledons</taxon>
        <taxon>Gunneridae</taxon>
        <taxon>Pentapetalae</taxon>
        <taxon>rosids</taxon>
        <taxon>fabids</taxon>
        <taxon>Fabales</taxon>
        <taxon>Fabaceae</taxon>
        <taxon>Papilionoideae</taxon>
        <taxon>50 kb inversion clade</taxon>
        <taxon>NPAAA clade</taxon>
        <taxon>indigoferoid/millettioid clade</taxon>
        <taxon>Phaseoleae</taxon>
        <taxon>Vigna</taxon>
    </lineage>
</organism>
<sequence>MLTFPPTPHNATRCCVSFGVSLVRAVMEFIQSRVEPWIKDQREKLLGLKDKVSWGPLQWRMKWPWASHREHKKRIQEEYQRLTNLCRALKADSVSDLQDLLCCMVLSECVYKVSFLALIYRSPQN</sequence>
<dbReference type="AlphaFoldDB" id="A0A8T0JVU4"/>
<dbReference type="PANTHER" id="PTHR47523:SF1">
    <property type="entry name" value="F21O3.11 PROTEIN"/>
    <property type="match status" value="1"/>
</dbReference>
<accession>A0A8T0JVU4</accession>
<evidence type="ECO:0000313" key="2">
    <source>
        <dbReference type="Proteomes" id="UP000743370"/>
    </source>
</evidence>
<comment type="caution">
    <text evidence="1">The sequence shown here is derived from an EMBL/GenBank/DDBJ whole genome shotgun (WGS) entry which is preliminary data.</text>
</comment>
<gene>
    <name evidence="1" type="ORF">HKW66_Vig0203620</name>
</gene>